<evidence type="ECO:0000313" key="2">
    <source>
        <dbReference type="Proteomes" id="UP001529491"/>
    </source>
</evidence>
<dbReference type="Pfam" id="PF06180">
    <property type="entry name" value="CbiK"/>
    <property type="match status" value="1"/>
</dbReference>
<reference evidence="1 2" key="1">
    <citation type="submission" date="2023-10" db="EMBL/GenBank/DDBJ databases">
        <title>Complete genome sequence of Shewanella sp. DAU334.</title>
        <authorList>
            <person name="Lee Y.-S."/>
            <person name="Jeong H.-R."/>
            <person name="Hwang E.-J."/>
            <person name="Choi Y.-L."/>
            <person name="Kim G.-D."/>
        </authorList>
    </citation>
    <scope>NUCLEOTIDE SEQUENCE [LARGE SCALE GENOMIC DNA]</scope>
    <source>
        <strain evidence="1 2">DAU334</strain>
    </source>
</reference>
<dbReference type="SUPFAM" id="SSF53800">
    <property type="entry name" value="Chelatase"/>
    <property type="match status" value="1"/>
</dbReference>
<keyword evidence="2" id="KW-1185">Reference proteome</keyword>
<protein>
    <submittedName>
        <fullName evidence="1">Sirohydrochlorin cobaltochelatase</fullName>
    </submittedName>
</protein>
<proteinExistence type="predicted"/>
<dbReference type="InterPro" id="IPR010388">
    <property type="entry name" value="Anaerobic_Co-chelatase"/>
</dbReference>
<evidence type="ECO:0000313" key="1">
    <source>
        <dbReference type="EMBL" id="WOT06782.1"/>
    </source>
</evidence>
<dbReference type="RefSeq" id="WP_310471053.1">
    <property type="nucleotide sequence ID" value="NZ_CP136522.1"/>
</dbReference>
<gene>
    <name evidence="1" type="ORF">RGE70_08540</name>
</gene>
<name>A0ABZ0K2N1_9GAMM</name>
<organism evidence="1 2">
    <name type="scientific">Shewanella youngdeokensis</name>
    <dbReference type="NCBI Taxonomy" id="2999068"/>
    <lineage>
        <taxon>Bacteria</taxon>
        <taxon>Pseudomonadati</taxon>
        <taxon>Pseudomonadota</taxon>
        <taxon>Gammaproteobacteria</taxon>
        <taxon>Alteromonadales</taxon>
        <taxon>Shewanellaceae</taxon>
        <taxon>Shewanella</taxon>
    </lineage>
</organism>
<sequence>MKHLRHFTRGTAIILSCFGSVVNQYKYVALKQKIAARFPDADVLLATSSRTVLKLLTKQDAENNADATATTGAEEMQFATLAQQLAYADRCGYKQICVVSGYLFPTDEHQRMVQVVEAFQQISFANITYTPAILQHSLKSSNVINELQQHIGDDQQQLNLYIYHGAPDLANSGFHSIWYLTSLLEQLSPNNRVCSLEGAHPYKIISPALKRELAQYKRINIVPLLLVSGNHFDNDIAAIADDLSTLVEVDVMAPICGDRWCLIDFEPVIENVLNQCNNSLLRLNALCPKALS</sequence>
<accession>A0ABZ0K2N1</accession>
<dbReference type="Gene3D" id="3.40.50.1400">
    <property type="match status" value="2"/>
</dbReference>
<dbReference type="EMBL" id="CP136522">
    <property type="protein sequence ID" value="WOT06782.1"/>
    <property type="molecule type" value="Genomic_DNA"/>
</dbReference>
<dbReference type="Proteomes" id="UP001529491">
    <property type="component" value="Chromosome"/>
</dbReference>